<keyword evidence="2" id="KW-1185">Reference proteome</keyword>
<comment type="caution">
    <text evidence="1">The sequence shown here is derived from an EMBL/GenBank/DDBJ whole genome shotgun (WGS) entry which is preliminary data.</text>
</comment>
<reference evidence="1 2" key="1">
    <citation type="submission" date="2016-10" db="EMBL/GenBank/DDBJ databases">
        <authorList>
            <person name="Varghese N."/>
            <person name="Submissions S."/>
        </authorList>
    </citation>
    <scope>NUCLEOTIDE SEQUENCE [LARGE SCALE GENOMIC DNA]</scope>
    <source>
        <strain evidence="1 2">DSM 17997</strain>
    </source>
</reference>
<accession>A0A1H3RIV9</accession>
<gene>
    <name evidence="1" type="ORF">SAMN05444412_108147</name>
</gene>
<evidence type="ECO:0000313" key="2">
    <source>
        <dbReference type="Proteomes" id="UP000199663"/>
    </source>
</evidence>
<sequence length="76" mass="8996">MNDLNQIMNEITQLTVNIENNYPELYTFLDENPITIPSEIDPKVDLAAYQDYLESLKQLLKHHIEEHRIKRENEGV</sequence>
<evidence type="ECO:0000313" key="1">
    <source>
        <dbReference type="EMBL" id="SDZ25637.1"/>
    </source>
</evidence>
<dbReference type="Proteomes" id="UP000199663">
    <property type="component" value="Unassembled WGS sequence"/>
</dbReference>
<protein>
    <submittedName>
        <fullName evidence="1">Uncharacterized protein</fullName>
    </submittedName>
</protein>
<dbReference type="RefSeq" id="WP_019598127.1">
    <property type="nucleotide sequence ID" value="NZ_FNQC01000008.1"/>
</dbReference>
<organism evidence="1 2">
    <name type="scientific">Rhodonellum ikkaensis</name>
    <dbReference type="NCBI Taxonomy" id="336829"/>
    <lineage>
        <taxon>Bacteria</taxon>
        <taxon>Pseudomonadati</taxon>
        <taxon>Bacteroidota</taxon>
        <taxon>Cytophagia</taxon>
        <taxon>Cytophagales</taxon>
        <taxon>Cytophagaceae</taxon>
        <taxon>Rhodonellum</taxon>
    </lineage>
</organism>
<dbReference type="EMBL" id="FNQC01000008">
    <property type="protein sequence ID" value="SDZ25637.1"/>
    <property type="molecule type" value="Genomic_DNA"/>
</dbReference>
<name>A0A1H3RIV9_9BACT</name>
<proteinExistence type="predicted"/>